<evidence type="ECO:0000259" key="7">
    <source>
        <dbReference type="Pfam" id="PF20434"/>
    </source>
</evidence>
<evidence type="ECO:0000256" key="3">
    <source>
        <dbReference type="ARBA" id="ARBA00038028"/>
    </source>
</evidence>
<dbReference type="GO" id="GO:0000139">
    <property type="term" value="C:Golgi membrane"/>
    <property type="evidence" value="ECO:0007669"/>
    <property type="project" value="UniProtKB-SubCell"/>
</dbReference>
<accession>A0A2I0A170</accession>
<dbReference type="PANTHER" id="PTHR48081:SF33">
    <property type="entry name" value="KYNURENINE FORMAMIDASE"/>
    <property type="match status" value="1"/>
</dbReference>
<comment type="catalytic activity">
    <reaction evidence="5">
        <text>[protein]-C-terminal S-[(2E,6E)-farnesyl]-L-cysteine methyl ester + H2O = [protein]-C-terminal S-[(2E,6E)-farnesyl]-L-cysteine + methanol + H(+)</text>
        <dbReference type="Rhea" id="RHEA:48520"/>
        <dbReference type="Rhea" id="RHEA-COMP:12125"/>
        <dbReference type="Rhea" id="RHEA-COMP:12126"/>
        <dbReference type="ChEBI" id="CHEBI:15377"/>
        <dbReference type="ChEBI" id="CHEBI:15378"/>
        <dbReference type="ChEBI" id="CHEBI:17790"/>
        <dbReference type="ChEBI" id="CHEBI:90510"/>
        <dbReference type="ChEBI" id="CHEBI:90511"/>
        <dbReference type="EC" id="3.1.1.n2"/>
    </reaction>
</comment>
<dbReference type="EC" id="3.1.1.n2" evidence="4"/>
<evidence type="ECO:0000256" key="5">
    <source>
        <dbReference type="ARBA" id="ARBA00049507"/>
    </source>
</evidence>
<name>A0A2I0A170_9ASPA</name>
<evidence type="ECO:0000313" key="9">
    <source>
        <dbReference type="Proteomes" id="UP000236161"/>
    </source>
</evidence>
<comment type="subcellular location">
    <subcellularLocation>
        <location evidence="1">Golgi apparatus membrane</location>
        <topology evidence="1">Multi-pass membrane protein</topology>
    </subcellularLocation>
</comment>
<dbReference type="InterPro" id="IPR029058">
    <property type="entry name" value="AB_hydrolase_fold"/>
</dbReference>
<dbReference type="InterPro" id="IPR050300">
    <property type="entry name" value="GDXG_lipolytic_enzyme"/>
</dbReference>
<feature type="domain" description="BD-FAE-like" evidence="7">
    <location>
        <begin position="170"/>
        <end position="271"/>
    </location>
</feature>
<gene>
    <name evidence="8" type="primary">ICME</name>
    <name evidence="8" type="ORF">AXF42_Ash014186</name>
</gene>
<dbReference type="Proteomes" id="UP000236161">
    <property type="component" value="Unassembled WGS sequence"/>
</dbReference>
<evidence type="ECO:0000256" key="2">
    <source>
        <dbReference type="ARBA" id="ARBA00022801"/>
    </source>
</evidence>
<dbReference type="GO" id="GO:0010296">
    <property type="term" value="F:prenylcysteine methylesterase activity"/>
    <property type="evidence" value="ECO:0007669"/>
    <property type="project" value="RHEA"/>
</dbReference>
<dbReference type="Pfam" id="PF20434">
    <property type="entry name" value="BD-FAE"/>
    <property type="match status" value="1"/>
</dbReference>
<dbReference type="InterPro" id="IPR049492">
    <property type="entry name" value="BD-FAE-like_dom"/>
</dbReference>
<keyword evidence="2 8" id="KW-0378">Hydrolase</keyword>
<evidence type="ECO:0000256" key="4">
    <source>
        <dbReference type="ARBA" id="ARBA00038928"/>
    </source>
</evidence>
<feature type="region of interest" description="Disordered" evidence="6">
    <location>
        <begin position="29"/>
        <end position="63"/>
    </location>
</feature>
<dbReference type="EMBL" id="KZ452039">
    <property type="protein sequence ID" value="PKA49284.1"/>
    <property type="molecule type" value="Genomic_DNA"/>
</dbReference>
<dbReference type="Gene3D" id="3.40.50.1820">
    <property type="entry name" value="alpha/beta hydrolase"/>
    <property type="match status" value="1"/>
</dbReference>
<evidence type="ECO:0000256" key="1">
    <source>
        <dbReference type="ARBA" id="ARBA00004653"/>
    </source>
</evidence>
<dbReference type="OrthoDB" id="6495301at2759"/>
<dbReference type="PANTHER" id="PTHR48081">
    <property type="entry name" value="AB HYDROLASE SUPERFAMILY PROTEIN C4A8.06C"/>
    <property type="match status" value="1"/>
</dbReference>
<evidence type="ECO:0000313" key="8">
    <source>
        <dbReference type="EMBL" id="PKA49284.1"/>
    </source>
</evidence>
<protein>
    <recommendedName>
        <fullName evidence="4">protein-S-isoprenylcysteine alpha-carbonyl methylesterase</fullName>
        <ecNumber evidence="4">3.1.1.n2</ecNumber>
    </recommendedName>
</protein>
<keyword evidence="9" id="KW-1185">Reference proteome</keyword>
<reference evidence="8 9" key="1">
    <citation type="journal article" date="2017" name="Nature">
        <title>The Apostasia genome and the evolution of orchids.</title>
        <authorList>
            <person name="Zhang G.Q."/>
            <person name="Liu K.W."/>
            <person name="Li Z."/>
            <person name="Lohaus R."/>
            <person name="Hsiao Y.Y."/>
            <person name="Niu S.C."/>
            <person name="Wang J.Y."/>
            <person name="Lin Y.C."/>
            <person name="Xu Q."/>
            <person name="Chen L.J."/>
            <person name="Yoshida K."/>
            <person name="Fujiwara S."/>
            <person name="Wang Z.W."/>
            <person name="Zhang Y.Q."/>
            <person name="Mitsuda N."/>
            <person name="Wang M."/>
            <person name="Liu G.H."/>
            <person name="Pecoraro L."/>
            <person name="Huang H.X."/>
            <person name="Xiao X.J."/>
            <person name="Lin M."/>
            <person name="Wu X.Y."/>
            <person name="Wu W.L."/>
            <person name="Chen Y.Y."/>
            <person name="Chang S.B."/>
            <person name="Sakamoto S."/>
            <person name="Ohme-Takagi M."/>
            <person name="Yagi M."/>
            <person name="Zeng S.J."/>
            <person name="Shen C.Y."/>
            <person name="Yeh C.M."/>
            <person name="Luo Y.B."/>
            <person name="Tsai W.C."/>
            <person name="Van de Peer Y."/>
            <person name="Liu Z.J."/>
        </authorList>
    </citation>
    <scope>NUCLEOTIDE SEQUENCE [LARGE SCALE GENOMIC DNA]</scope>
    <source>
        <strain evidence="9">cv. Shenzhen</strain>
        <tissue evidence="8">Stem</tissue>
    </source>
</reference>
<evidence type="ECO:0000256" key="6">
    <source>
        <dbReference type="SAM" id="MobiDB-lite"/>
    </source>
</evidence>
<dbReference type="AlphaFoldDB" id="A0A2I0A170"/>
<dbReference type="STRING" id="1088818.A0A2I0A170"/>
<comment type="similarity">
    <text evidence="3">Belongs to the AB hydrolase superfamily. Isoprenylcysteine methylesterase family.</text>
</comment>
<organism evidence="8 9">
    <name type="scientific">Apostasia shenzhenica</name>
    <dbReference type="NCBI Taxonomy" id="1088818"/>
    <lineage>
        <taxon>Eukaryota</taxon>
        <taxon>Viridiplantae</taxon>
        <taxon>Streptophyta</taxon>
        <taxon>Embryophyta</taxon>
        <taxon>Tracheophyta</taxon>
        <taxon>Spermatophyta</taxon>
        <taxon>Magnoliopsida</taxon>
        <taxon>Liliopsida</taxon>
        <taxon>Asparagales</taxon>
        <taxon>Orchidaceae</taxon>
        <taxon>Apostasioideae</taxon>
        <taxon>Apostasia</taxon>
    </lineage>
</organism>
<proteinExistence type="inferred from homology"/>
<dbReference type="SUPFAM" id="SSF53474">
    <property type="entry name" value="alpha/beta-Hydrolases"/>
    <property type="match status" value="1"/>
</dbReference>
<sequence>MRSELPSPSVSPGYRTAMAASSVPCFVSEEQGGAEDQDLLPRVPFGRGRRRPPSESHGTSITSSALPRYRSFSRDVGHAAAETYLLTSLSLVLLRLDLYLPMDDNDYKPVMVFVTGGAWIIGRYDFGMTLQRGSIRCGRIPLCEDRQQNLASVDGTRTMKCYKAWGSLLGRRLAERGIIVASIDYRNFPQGTISDMIRDVSQGISFVCNNIAVYGGDPNRIFLMGQSAGAHIAACSLLRQAIKECKGDTITWSVSQIKAFFGLSGGYNMLNLVDHFHRRGLYRSIFLSIMEGEHSLKCFSPEVAVMDSSAQYLLEKQMKLFLVNCPYKMSHAICSITFAEALHSVGVQARVILYEGKTHMDLFIHDPLRGGRDELLEDIVSEILSNNAAAVAKHAVPPPAPRLAPELLLQLARKISPF</sequence>